<dbReference type="EMBL" id="FMVN01000006">
    <property type="protein sequence ID" value="SCY32110.1"/>
    <property type="molecule type" value="Genomic_DNA"/>
</dbReference>
<reference evidence="3 5" key="3">
    <citation type="submission" date="2016-10" db="EMBL/GenBank/DDBJ databases">
        <authorList>
            <person name="Varghese N."/>
            <person name="Submissions S."/>
        </authorList>
    </citation>
    <scope>NUCLEOTIDE SEQUENCE [LARGE SCALE GENOMIC DNA]</scope>
    <source>
        <strain evidence="3 5">ATCC 33218</strain>
    </source>
</reference>
<accession>A0A098GI77</accession>
<gene>
    <name evidence="2" type="ORF">LMI_1879</name>
    <name evidence="3" type="ORF">SAMN02982997_01383</name>
</gene>
<dbReference type="EMBL" id="LN614830">
    <property type="protein sequence ID" value="CEG61171.1"/>
    <property type="molecule type" value="Genomic_DNA"/>
</dbReference>
<evidence type="ECO:0000313" key="5">
    <source>
        <dbReference type="Proteomes" id="UP000182998"/>
    </source>
</evidence>
<dbReference type="InterPro" id="IPR029787">
    <property type="entry name" value="Nucleotide_cyclase"/>
</dbReference>
<dbReference type="Gene3D" id="3.30.70.1230">
    <property type="entry name" value="Nucleotide cyclase"/>
    <property type="match status" value="1"/>
</dbReference>
<dbReference type="SUPFAM" id="SSF55073">
    <property type="entry name" value="Nucleotide cyclase"/>
    <property type="match status" value="1"/>
</dbReference>
<evidence type="ECO:0000313" key="2">
    <source>
        <dbReference type="EMBL" id="CEG61171.1"/>
    </source>
</evidence>
<reference evidence="4" key="2">
    <citation type="submission" date="2014-09" db="EMBL/GenBank/DDBJ databases">
        <authorList>
            <person name="Gomez-Valero L."/>
        </authorList>
    </citation>
    <scope>NUCLEOTIDE SEQUENCE [LARGE SCALE GENOMIC DNA]</scope>
    <source>
        <strain evidence="4">ATCC33218</strain>
    </source>
</reference>
<keyword evidence="1" id="KW-0472">Membrane</keyword>
<dbReference type="Proteomes" id="UP000182998">
    <property type="component" value="Unassembled WGS sequence"/>
</dbReference>
<name>A0A098GI77_LEGMI</name>
<protein>
    <submittedName>
        <fullName evidence="3">Adenylate and Guanylate cyclase catalytic domain-containing protein</fullName>
    </submittedName>
</protein>
<dbReference type="STRING" id="451.B6N58_06600"/>
<reference evidence="2" key="1">
    <citation type="submission" date="2014-09" db="EMBL/GenBank/DDBJ databases">
        <authorList>
            <person name="GOMEZ-VALERO Laura"/>
        </authorList>
    </citation>
    <scope>NUCLEOTIDE SEQUENCE</scope>
    <source>
        <strain evidence="2">ATCC33218</strain>
    </source>
</reference>
<keyword evidence="1" id="KW-1133">Transmembrane helix</keyword>
<dbReference type="OrthoDB" id="8196020at2"/>
<dbReference type="Proteomes" id="UP000032414">
    <property type="component" value="Chromosome I"/>
</dbReference>
<dbReference type="RefSeq" id="WP_052679503.1">
    <property type="nucleotide sequence ID" value="NZ_CP020614.1"/>
</dbReference>
<evidence type="ECO:0000313" key="4">
    <source>
        <dbReference type="Proteomes" id="UP000032414"/>
    </source>
</evidence>
<dbReference type="PATRIC" id="fig|451.8.peg.1423"/>
<sequence length="331" mass="38069">MKSFFLNSLAYLINILRIFILIFVFLLLIAFVSQFVEDIAQYPTLLKVNRMEHLLSGPLIDQIKMAMPHRYQGTDYSRIVLIILMLIVSHFCVMARSRLKGFAHRIHEKETYHKWRDQVKTVVSKEKMHEIDSKFEALSTSKASDRKKILKEFATLKSKLDSMGQQLAFLAIDVVDSTGMKRDEDKYIAAYDFDCYNQLAHTALKENGVVKYAMTPDGIMSCFRTVDDAVRAAQTLLDRLKIFNATEKKIKRDFQIRCGINAGFVYFDEEMPLEQVSDRVIDIAGHMQKYAKPNSINIAASAIEPLKNRGGFSETNDVIDEQKVFEWIPSK</sequence>
<evidence type="ECO:0000256" key="1">
    <source>
        <dbReference type="SAM" id="Phobius"/>
    </source>
</evidence>
<dbReference type="KEGG" id="tmc:LMI_1879"/>
<proteinExistence type="predicted"/>
<organism evidence="2 4">
    <name type="scientific">Legionella micdadei</name>
    <name type="common">Tatlockia micdadei</name>
    <dbReference type="NCBI Taxonomy" id="451"/>
    <lineage>
        <taxon>Bacteria</taxon>
        <taxon>Pseudomonadati</taxon>
        <taxon>Pseudomonadota</taxon>
        <taxon>Gammaproteobacteria</taxon>
        <taxon>Legionellales</taxon>
        <taxon>Legionellaceae</taxon>
        <taxon>Legionella</taxon>
    </lineage>
</organism>
<dbReference type="HOGENOM" id="CLU_862741_0_0_6"/>
<keyword evidence="5" id="KW-1185">Reference proteome</keyword>
<feature type="transmembrane region" description="Helical" evidence="1">
    <location>
        <begin position="76"/>
        <end position="95"/>
    </location>
</feature>
<keyword evidence="1" id="KW-0812">Transmembrane</keyword>
<dbReference type="AlphaFoldDB" id="A0A098GI77"/>
<feature type="transmembrane region" description="Helical" evidence="1">
    <location>
        <begin position="12"/>
        <end position="36"/>
    </location>
</feature>
<evidence type="ECO:0000313" key="3">
    <source>
        <dbReference type="EMBL" id="SCY32110.1"/>
    </source>
</evidence>